<evidence type="ECO:0000256" key="3">
    <source>
        <dbReference type="ARBA" id="ARBA00022490"/>
    </source>
</evidence>
<dbReference type="InterPro" id="IPR036615">
    <property type="entry name" value="Mur_ligase_C_dom_sf"/>
</dbReference>
<keyword evidence="5 7" id="KW-0547">Nucleotide-binding</keyword>
<proteinExistence type="inferred from homology"/>
<sequence length="424" mass="43219">MTSRDGAARPPLPEGPWLVVGLARSGLAAGAALAARGLAVVGVDSGTPALPDEPGFPVRTGVDGLDALADGVRAVVKSPGVPPRAPVVRAARAAGVPVLGEVELAWRLVDAPVVAVTGTNGKTTVTEWLGHAWRCAGLPVRVVGNVGTAYTSLIGAPLDPGTTVILEASSYQLFDTLAFRPDVGILLNLESDHLDWHGSIEAYAAAKLDGMFGRQLAADTAVAPAALPVPGAAARVDTDLVELPAEPTLPGAHNRANARAVVAACRSCGLPEAAIAEALRTFTGVEHRLRAVAVVDGVTYVDDSKATNVASALTALAAIPGPVHLILGGDDAKQEDFTPLRGPVAERAASVHLIGQAAPRLADALQTGDDRGDLAAAVAAARAAARPGDTVLLSPACASFGQYRNYEERGRHFQALVAEFSSGA</sequence>
<dbReference type="KEGG" id="parq:DSM112329_02166"/>
<evidence type="ECO:0000313" key="10">
    <source>
        <dbReference type="EMBL" id="XAY05317.1"/>
    </source>
</evidence>
<gene>
    <name evidence="7 10" type="primary">murD</name>
    <name evidence="10" type="ORF">DSM112329_02166</name>
</gene>
<keyword evidence="7" id="KW-0133">Cell shape</keyword>
<dbReference type="RefSeq" id="WP_354701829.1">
    <property type="nucleotide sequence ID" value="NZ_CP114014.1"/>
</dbReference>
<evidence type="ECO:0000256" key="6">
    <source>
        <dbReference type="ARBA" id="ARBA00022840"/>
    </source>
</evidence>
<keyword evidence="6 7" id="KW-0067">ATP-binding</keyword>
<dbReference type="Gene3D" id="3.90.190.20">
    <property type="entry name" value="Mur ligase, C-terminal domain"/>
    <property type="match status" value="1"/>
</dbReference>
<evidence type="ECO:0000256" key="2">
    <source>
        <dbReference type="ARBA" id="ARBA00004752"/>
    </source>
</evidence>
<feature type="domain" description="Mur ligase central" evidence="9">
    <location>
        <begin position="116"/>
        <end position="222"/>
    </location>
</feature>
<dbReference type="InterPro" id="IPR005762">
    <property type="entry name" value="MurD"/>
</dbReference>
<evidence type="ECO:0000256" key="5">
    <source>
        <dbReference type="ARBA" id="ARBA00022741"/>
    </source>
</evidence>
<dbReference type="HAMAP" id="MF_00639">
    <property type="entry name" value="MurD"/>
    <property type="match status" value="1"/>
</dbReference>
<dbReference type="Gene3D" id="3.40.1190.10">
    <property type="entry name" value="Mur-like, catalytic domain"/>
    <property type="match status" value="1"/>
</dbReference>
<dbReference type="SUPFAM" id="SSF53623">
    <property type="entry name" value="MurD-like peptide ligases, catalytic domain"/>
    <property type="match status" value="1"/>
</dbReference>
<protein>
    <recommendedName>
        <fullName evidence="7">UDP-N-acetylmuramoylalanine--D-glutamate ligase</fullName>
        <ecNumber evidence="7">6.3.2.9</ecNumber>
    </recommendedName>
    <alternativeName>
        <fullName evidence="7">D-glutamic acid-adding enzyme</fullName>
    </alternativeName>
    <alternativeName>
        <fullName evidence="7">UDP-N-acetylmuramoyl-L-alanyl-D-glutamate synthetase</fullName>
    </alternativeName>
</protein>
<dbReference type="Gene3D" id="3.40.50.720">
    <property type="entry name" value="NAD(P)-binding Rossmann-like Domain"/>
    <property type="match status" value="1"/>
</dbReference>
<feature type="binding site" evidence="7">
    <location>
        <begin position="118"/>
        <end position="124"/>
    </location>
    <ligand>
        <name>ATP</name>
        <dbReference type="ChEBI" id="CHEBI:30616"/>
    </ligand>
</feature>
<dbReference type="InterPro" id="IPR013221">
    <property type="entry name" value="Mur_ligase_cen"/>
</dbReference>
<dbReference type="Pfam" id="PF08245">
    <property type="entry name" value="Mur_ligase_M"/>
    <property type="match status" value="1"/>
</dbReference>
<keyword evidence="7" id="KW-0132">Cell division</keyword>
<dbReference type="Pfam" id="PF02875">
    <property type="entry name" value="Mur_ligase_C"/>
    <property type="match status" value="1"/>
</dbReference>
<dbReference type="InterPro" id="IPR004101">
    <property type="entry name" value="Mur_ligase_C"/>
</dbReference>
<dbReference type="SUPFAM" id="SSF51984">
    <property type="entry name" value="MurCD N-terminal domain"/>
    <property type="match status" value="1"/>
</dbReference>
<comment type="catalytic activity">
    <reaction evidence="7">
        <text>UDP-N-acetyl-alpha-D-muramoyl-L-alanine + D-glutamate + ATP = UDP-N-acetyl-alpha-D-muramoyl-L-alanyl-D-glutamate + ADP + phosphate + H(+)</text>
        <dbReference type="Rhea" id="RHEA:16429"/>
        <dbReference type="ChEBI" id="CHEBI:15378"/>
        <dbReference type="ChEBI" id="CHEBI:29986"/>
        <dbReference type="ChEBI" id="CHEBI:30616"/>
        <dbReference type="ChEBI" id="CHEBI:43474"/>
        <dbReference type="ChEBI" id="CHEBI:83898"/>
        <dbReference type="ChEBI" id="CHEBI:83900"/>
        <dbReference type="ChEBI" id="CHEBI:456216"/>
        <dbReference type="EC" id="6.3.2.9"/>
    </reaction>
</comment>
<feature type="domain" description="Mur ligase C-terminal" evidence="8">
    <location>
        <begin position="287"/>
        <end position="397"/>
    </location>
</feature>
<keyword evidence="7" id="KW-0131">Cell cycle</keyword>
<dbReference type="GO" id="GO:0071555">
    <property type="term" value="P:cell wall organization"/>
    <property type="evidence" value="ECO:0007669"/>
    <property type="project" value="UniProtKB-KW"/>
</dbReference>
<dbReference type="PANTHER" id="PTHR43692">
    <property type="entry name" value="UDP-N-ACETYLMURAMOYLALANINE--D-GLUTAMATE LIGASE"/>
    <property type="match status" value="1"/>
</dbReference>
<evidence type="ECO:0000256" key="7">
    <source>
        <dbReference type="HAMAP-Rule" id="MF_00639"/>
    </source>
</evidence>
<accession>A0AAU7AUL7</accession>
<dbReference type="EMBL" id="CP114014">
    <property type="protein sequence ID" value="XAY05317.1"/>
    <property type="molecule type" value="Genomic_DNA"/>
</dbReference>
<reference evidence="10" key="1">
    <citation type="submission" date="2022-12" db="EMBL/GenBank/DDBJ databases">
        <title>Paraconexibacter alkalitolerans sp. nov. and Baekduia alba sp. nov., isolated from soil and emended description of the genera Paraconexibacter (Chun et al., 2020) and Baekduia (An et al., 2020).</title>
        <authorList>
            <person name="Vieira S."/>
            <person name="Huber K.J."/>
            <person name="Geppert A."/>
            <person name="Wolf J."/>
            <person name="Neumann-Schaal M."/>
            <person name="Muesken M."/>
            <person name="Overmann J."/>
        </authorList>
    </citation>
    <scope>NUCLEOTIDE SEQUENCE</scope>
    <source>
        <strain evidence="10">AEG42_29</strain>
    </source>
</reference>
<evidence type="ECO:0000256" key="4">
    <source>
        <dbReference type="ARBA" id="ARBA00022598"/>
    </source>
</evidence>
<keyword evidence="7" id="KW-0961">Cell wall biogenesis/degradation</keyword>
<keyword evidence="7" id="KW-0573">Peptidoglycan synthesis</keyword>
<dbReference type="SUPFAM" id="SSF53244">
    <property type="entry name" value="MurD-like peptide ligases, peptide-binding domain"/>
    <property type="match status" value="1"/>
</dbReference>
<dbReference type="GO" id="GO:0008360">
    <property type="term" value="P:regulation of cell shape"/>
    <property type="evidence" value="ECO:0007669"/>
    <property type="project" value="UniProtKB-KW"/>
</dbReference>
<keyword evidence="4 7" id="KW-0436">Ligase</keyword>
<name>A0AAU7AUL7_9ACTN</name>
<comment type="subcellular location">
    <subcellularLocation>
        <location evidence="1 7">Cytoplasm</location>
    </subcellularLocation>
</comment>
<comment type="pathway">
    <text evidence="2 7">Cell wall biogenesis; peptidoglycan biosynthesis.</text>
</comment>
<comment type="similarity">
    <text evidence="7">Belongs to the MurCDEF family.</text>
</comment>
<dbReference type="GO" id="GO:0005737">
    <property type="term" value="C:cytoplasm"/>
    <property type="evidence" value="ECO:0007669"/>
    <property type="project" value="UniProtKB-SubCell"/>
</dbReference>
<evidence type="ECO:0000259" key="9">
    <source>
        <dbReference type="Pfam" id="PF08245"/>
    </source>
</evidence>
<comment type="function">
    <text evidence="7">Cell wall formation. Catalyzes the addition of glutamate to the nucleotide precursor UDP-N-acetylmuramoyl-L-alanine (UMA).</text>
</comment>
<dbReference type="GO" id="GO:0051301">
    <property type="term" value="P:cell division"/>
    <property type="evidence" value="ECO:0007669"/>
    <property type="project" value="UniProtKB-KW"/>
</dbReference>
<dbReference type="InterPro" id="IPR036565">
    <property type="entry name" value="Mur-like_cat_sf"/>
</dbReference>
<dbReference type="GO" id="GO:0009252">
    <property type="term" value="P:peptidoglycan biosynthetic process"/>
    <property type="evidence" value="ECO:0007669"/>
    <property type="project" value="UniProtKB-UniRule"/>
</dbReference>
<dbReference type="PANTHER" id="PTHR43692:SF1">
    <property type="entry name" value="UDP-N-ACETYLMURAMOYLALANINE--D-GLUTAMATE LIGASE"/>
    <property type="match status" value="1"/>
</dbReference>
<evidence type="ECO:0000259" key="8">
    <source>
        <dbReference type="Pfam" id="PF02875"/>
    </source>
</evidence>
<dbReference type="AlphaFoldDB" id="A0AAU7AUL7"/>
<organism evidence="10">
    <name type="scientific">Paraconexibacter sp. AEG42_29</name>
    <dbReference type="NCBI Taxonomy" id="2997339"/>
    <lineage>
        <taxon>Bacteria</taxon>
        <taxon>Bacillati</taxon>
        <taxon>Actinomycetota</taxon>
        <taxon>Thermoleophilia</taxon>
        <taxon>Solirubrobacterales</taxon>
        <taxon>Paraconexibacteraceae</taxon>
        <taxon>Paraconexibacter</taxon>
    </lineage>
</organism>
<dbReference type="GO" id="GO:0005524">
    <property type="term" value="F:ATP binding"/>
    <property type="evidence" value="ECO:0007669"/>
    <property type="project" value="UniProtKB-UniRule"/>
</dbReference>
<evidence type="ECO:0000256" key="1">
    <source>
        <dbReference type="ARBA" id="ARBA00004496"/>
    </source>
</evidence>
<keyword evidence="3 7" id="KW-0963">Cytoplasm</keyword>
<dbReference type="GO" id="GO:0008764">
    <property type="term" value="F:UDP-N-acetylmuramoylalanine-D-glutamate ligase activity"/>
    <property type="evidence" value="ECO:0007669"/>
    <property type="project" value="UniProtKB-UniRule"/>
</dbReference>
<dbReference type="EC" id="6.3.2.9" evidence="7"/>